<accession>A0A1C4UWN7</accession>
<proteinExistence type="predicted"/>
<name>A0A1C4UWN7_MICEC</name>
<evidence type="ECO:0000313" key="2">
    <source>
        <dbReference type="EMBL" id="SCE75989.1"/>
    </source>
</evidence>
<dbReference type="InParanoid" id="A0A1C4UWN7"/>
<dbReference type="AlphaFoldDB" id="A0A1C4UWN7"/>
<protein>
    <submittedName>
        <fullName evidence="2">Uncharacterized protein</fullName>
    </submittedName>
</protein>
<gene>
    <name evidence="2" type="ORF">GA0070618_0705</name>
</gene>
<dbReference type="Proteomes" id="UP000198253">
    <property type="component" value="Chromosome I"/>
</dbReference>
<reference evidence="3" key="1">
    <citation type="submission" date="2016-06" db="EMBL/GenBank/DDBJ databases">
        <authorList>
            <person name="Varghese N."/>
            <person name="Submissions Spin"/>
        </authorList>
    </citation>
    <scope>NUCLEOTIDE SEQUENCE [LARGE SCALE GENOMIC DNA]</scope>
    <source>
        <strain evidence="3">DSM 43816</strain>
    </source>
</reference>
<organism evidence="2 3">
    <name type="scientific">Micromonospora echinospora</name>
    <name type="common">Micromonospora purpurea</name>
    <dbReference type="NCBI Taxonomy" id="1877"/>
    <lineage>
        <taxon>Bacteria</taxon>
        <taxon>Bacillati</taxon>
        <taxon>Actinomycetota</taxon>
        <taxon>Actinomycetes</taxon>
        <taxon>Micromonosporales</taxon>
        <taxon>Micromonosporaceae</taxon>
        <taxon>Micromonospora</taxon>
    </lineage>
</organism>
<evidence type="ECO:0000256" key="1">
    <source>
        <dbReference type="SAM" id="MobiDB-lite"/>
    </source>
</evidence>
<sequence length="249" mass="26286">MRETGVRRGGPLVIVAAERVRAILSEVSEPLTFWVLGIEVRGFPGLGRGECGRWRTRDEAIRQLDCADHSGSVTFENGDVMQTTAALDVIEALLTASAHPDFTGVSRYGTDATPGGNSPAGVKVTHRSGSATLVWATAAKPSADTVPLPATMPPPTQRVQRMVSFAVQLLDTARPAAFTSWEACNYPGVHISPAGLRITAADGTKVYLRVTNASGAGKEPAEDPHPDYQFPEGVRSWPQAAGAASAVPE</sequence>
<feature type="region of interest" description="Disordered" evidence="1">
    <location>
        <begin position="214"/>
        <end position="249"/>
    </location>
</feature>
<dbReference type="EMBL" id="LT607413">
    <property type="protein sequence ID" value="SCE75989.1"/>
    <property type="molecule type" value="Genomic_DNA"/>
</dbReference>
<keyword evidence="3" id="KW-1185">Reference proteome</keyword>
<evidence type="ECO:0000313" key="3">
    <source>
        <dbReference type="Proteomes" id="UP000198253"/>
    </source>
</evidence>